<accession>A0ABC8IYC7</accession>
<dbReference type="SUPFAM" id="SSF117281">
    <property type="entry name" value="Kelch motif"/>
    <property type="match status" value="1"/>
</dbReference>
<evidence type="ECO:0000256" key="3">
    <source>
        <dbReference type="ARBA" id="ARBA00022737"/>
    </source>
</evidence>
<keyword evidence="2" id="KW-0880">Kelch repeat</keyword>
<dbReference type="GO" id="GO:0016829">
    <property type="term" value="F:lyase activity"/>
    <property type="evidence" value="ECO:0007669"/>
    <property type="project" value="UniProtKB-KW"/>
</dbReference>
<dbReference type="Pfam" id="PF24681">
    <property type="entry name" value="Kelch_KLHDC2_KLHL20_DRC7"/>
    <property type="match status" value="1"/>
</dbReference>
<name>A0ABC8IYC7_ERUVS</name>
<evidence type="ECO:0000256" key="2">
    <source>
        <dbReference type="ARBA" id="ARBA00022441"/>
    </source>
</evidence>
<dbReference type="EMBL" id="CAKOAT010047377">
    <property type="protein sequence ID" value="CAH8290623.1"/>
    <property type="molecule type" value="Genomic_DNA"/>
</dbReference>
<evidence type="ECO:0000256" key="5">
    <source>
        <dbReference type="ARBA" id="ARBA00023239"/>
    </source>
</evidence>
<protein>
    <submittedName>
        <fullName evidence="6">Uncharacterized protein</fullName>
    </submittedName>
</protein>
<dbReference type="Proteomes" id="UP001642260">
    <property type="component" value="Unassembled WGS sequence"/>
</dbReference>
<keyword evidence="7" id="KW-1185">Reference proteome</keyword>
<proteinExistence type="predicted"/>
<keyword evidence="5" id="KW-0456">Lyase</keyword>
<dbReference type="PANTHER" id="PTHR47435:SF4">
    <property type="entry name" value="KELCH REPEAT PROTEIN (AFU_ORTHOLOGUE AFUA_5G12780)"/>
    <property type="match status" value="1"/>
</dbReference>
<comment type="cofactor">
    <cofactor evidence="1">
        <name>Fe(2+)</name>
        <dbReference type="ChEBI" id="CHEBI:29033"/>
    </cofactor>
</comment>
<evidence type="ECO:0000256" key="1">
    <source>
        <dbReference type="ARBA" id="ARBA00001954"/>
    </source>
</evidence>
<dbReference type="Gene3D" id="2.120.10.80">
    <property type="entry name" value="Kelch-type beta propeller"/>
    <property type="match status" value="1"/>
</dbReference>
<reference evidence="6 7" key="1">
    <citation type="submission" date="2022-03" db="EMBL/GenBank/DDBJ databases">
        <authorList>
            <person name="Macdonald S."/>
            <person name="Ahmed S."/>
            <person name="Newling K."/>
        </authorList>
    </citation>
    <scope>NUCLEOTIDE SEQUENCE [LARGE SCALE GENOMIC DNA]</scope>
</reference>
<dbReference type="AlphaFoldDB" id="A0ABC8IYC7"/>
<comment type="caution">
    <text evidence="6">The sequence shown here is derived from an EMBL/GenBank/DDBJ whole genome shotgun (WGS) entry which is preliminary data.</text>
</comment>
<keyword evidence="3" id="KW-0677">Repeat</keyword>
<evidence type="ECO:0000313" key="7">
    <source>
        <dbReference type="Proteomes" id="UP001642260"/>
    </source>
</evidence>
<dbReference type="PANTHER" id="PTHR47435">
    <property type="entry name" value="KELCH REPEAT PROTEIN (AFU_ORTHOLOGUE AFUA_5G12780)"/>
    <property type="match status" value="1"/>
</dbReference>
<gene>
    <name evidence="6" type="ORF">ERUC_LOCUS1349</name>
</gene>
<dbReference type="InterPro" id="IPR015915">
    <property type="entry name" value="Kelch-typ_b-propeller"/>
</dbReference>
<keyword evidence="4" id="KW-0408">Iron</keyword>
<sequence length="179" mass="19459">MAATPMEGKWVQLKQKGTGPGARSSHAIALVGNKVYAFGGEFQPRPENRSYHSITTDSQNVYVFGGCGVDGRLNDLWAYNVVDEKWIKFPSPGEGCKGRGGPGLEVVEGKIWVVYGFTGDEADNVHCFDIGKGEWKEVETKGEKPSARSVFSTALDRGALATRLKSRGSHRLKQAKKGI</sequence>
<evidence type="ECO:0000256" key="4">
    <source>
        <dbReference type="ARBA" id="ARBA00023004"/>
    </source>
</evidence>
<dbReference type="GO" id="GO:0019760">
    <property type="term" value="P:glucosinolate metabolic process"/>
    <property type="evidence" value="ECO:0007669"/>
    <property type="project" value="UniProtKB-ARBA"/>
</dbReference>
<evidence type="ECO:0000313" key="6">
    <source>
        <dbReference type="EMBL" id="CAH8290623.1"/>
    </source>
</evidence>
<organism evidence="6 7">
    <name type="scientific">Eruca vesicaria subsp. sativa</name>
    <name type="common">Garden rocket</name>
    <name type="synonym">Eruca sativa</name>
    <dbReference type="NCBI Taxonomy" id="29727"/>
    <lineage>
        <taxon>Eukaryota</taxon>
        <taxon>Viridiplantae</taxon>
        <taxon>Streptophyta</taxon>
        <taxon>Embryophyta</taxon>
        <taxon>Tracheophyta</taxon>
        <taxon>Spermatophyta</taxon>
        <taxon>Magnoliopsida</taxon>
        <taxon>eudicotyledons</taxon>
        <taxon>Gunneridae</taxon>
        <taxon>Pentapetalae</taxon>
        <taxon>rosids</taxon>
        <taxon>malvids</taxon>
        <taxon>Brassicales</taxon>
        <taxon>Brassicaceae</taxon>
        <taxon>Brassiceae</taxon>
        <taxon>Eruca</taxon>
    </lineage>
</organism>